<comment type="similarity">
    <text evidence="2">Belongs to the nuclease type I family.</text>
</comment>
<gene>
    <name evidence="12" type="ORF">CBR_g38405</name>
</gene>
<keyword evidence="11" id="KW-0472">Membrane</keyword>
<evidence type="ECO:0000256" key="3">
    <source>
        <dbReference type="ARBA" id="ARBA00012562"/>
    </source>
</evidence>
<proteinExistence type="inferred from homology"/>
<dbReference type="GO" id="GO:0046872">
    <property type="term" value="F:metal ion binding"/>
    <property type="evidence" value="ECO:0007669"/>
    <property type="project" value="UniProtKB-KW"/>
</dbReference>
<feature type="region of interest" description="Disordered" evidence="10">
    <location>
        <begin position="145"/>
        <end position="172"/>
    </location>
</feature>
<evidence type="ECO:0000256" key="10">
    <source>
        <dbReference type="SAM" id="MobiDB-lite"/>
    </source>
</evidence>
<accession>A0A388JNM4</accession>
<keyword evidence="6" id="KW-0255">Endonuclease</keyword>
<evidence type="ECO:0000256" key="6">
    <source>
        <dbReference type="ARBA" id="ARBA00022759"/>
    </source>
</evidence>
<keyword evidence="9" id="KW-0325">Glycoprotein</keyword>
<dbReference type="Gene3D" id="1.10.575.10">
    <property type="entry name" value="P1 Nuclease"/>
    <property type="match status" value="1"/>
</dbReference>
<dbReference type="GO" id="GO:0006308">
    <property type="term" value="P:DNA catabolic process"/>
    <property type="evidence" value="ECO:0007669"/>
    <property type="project" value="InterPro"/>
</dbReference>
<evidence type="ECO:0000256" key="2">
    <source>
        <dbReference type="ARBA" id="ARBA00009547"/>
    </source>
</evidence>
<evidence type="ECO:0000256" key="7">
    <source>
        <dbReference type="ARBA" id="ARBA00022801"/>
    </source>
</evidence>
<organism evidence="12 13">
    <name type="scientific">Chara braunii</name>
    <name type="common">Braun's stonewort</name>
    <dbReference type="NCBI Taxonomy" id="69332"/>
    <lineage>
        <taxon>Eukaryota</taxon>
        <taxon>Viridiplantae</taxon>
        <taxon>Streptophyta</taxon>
        <taxon>Charophyceae</taxon>
        <taxon>Charales</taxon>
        <taxon>Characeae</taxon>
        <taxon>Chara</taxon>
    </lineage>
</organism>
<evidence type="ECO:0000256" key="4">
    <source>
        <dbReference type="ARBA" id="ARBA00022722"/>
    </source>
</evidence>
<dbReference type="SUPFAM" id="SSF48537">
    <property type="entry name" value="Phospholipase C/P1 nuclease"/>
    <property type="match status" value="1"/>
</dbReference>
<dbReference type="EMBL" id="BFEA01000004">
    <property type="protein sequence ID" value="GBG59378.1"/>
    <property type="molecule type" value="Genomic_DNA"/>
</dbReference>
<evidence type="ECO:0000256" key="8">
    <source>
        <dbReference type="ARBA" id="ARBA00023157"/>
    </source>
</evidence>
<sequence>MGILKKNFTQWALEGRDYAIQYVYKGISGTEIDVEANDYIDSVKNLSKRLIALAGYRLAFLLNNLFVAPPDREKYVIPGAIEIVKNCTNGGAGARSSSGSNESIDSRTVSFVAAGLGFAVVIGIAAVAVFRSDKKPKHKYKTLEMAGRENRYTLRNPRPAYQDEEEPEEDSS</sequence>
<dbReference type="GO" id="GO:0004521">
    <property type="term" value="F:RNA endonuclease activity"/>
    <property type="evidence" value="ECO:0007669"/>
    <property type="project" value="UniProtKB-ARBA"/>
</dbReference>
<keyword evidence="11" id="KW-0812">Transmembrane</keyword>
<protein>
    <recommendedName>
        <fullName evidence="3">Aspergillus nuclease S1</fullName>
        <ecNumber evidence="3">3.1.30.1</ecNumber>
    </recommendedName>
</protein>
<dbReference type="GO" id="GO:0000014">
    <property type="term" value="F:single-stranded DNA endodeoxyribonuclease activity"/>
    <property type="evidence" value="ECO:0007669"/>
    <property type="project" value="UniProtKB-ARBA"/>
</dbReference>
<keyword evidence="13" id="KW-1185">Reference proteome</keyword>
<comment type="catalytic activity">
    <reaction evidence="1">
        <text>Endonucleolytic cleavage to 5'-phosphomononucleotide and 5'-phosphooligonucleotide end-products.</text>
        <dbReference type="EC" id="3.1.30.1"/>
    </reaction>
</comment>
<name>A0A388JNM4_CHABU</name>
<reference evidence="12 13" key="1">
    <citation type="journal article" date="2018" name="Cell">
        <title>The Chara Genome: Secondary Complexity and Implications for Plant Terrestrialization.</title>
        <authorList>
            <person name="Nishiyama T."/>
            <person name="Sakayama H."/>
            <person name="Vries J.D."/>
            <person name="Buschmann H."/>
            <person name="Saint-Marcoux D."/>
            <person name="Ullrich K.K."/>
            <person name="Haas F.B."/>
            <person name="Vanderstraeten L."/>
            <person name="Becker D."/>
            <person name="Lang D."/>
            <person name="Vosolsobe S."/>
            <person name="Rombauts S."/>
            <person name="Wilhelmsson P.K.I."/>
            <person name="Janitza P."/>
            <person name="Kern R."/>
            <person name="Heyl A."/>
            <person name="Rumpler F."/>
            <person name="Villalobos L.I.A.C."/>
            <person name="Clay J.M."/>
            <person name="Skokan R."/>
            <person name="Toyoda A."/>
            <person name="Suzuki Y."/>
            <person name="Kagoshima H."/>
            <person name="Schijlen E."/>
            <person name="Tajeshwar N."/>
            <person name="Catarino B."/>
            <person name="Hetherington A.J."/>
            <person name="Saltykova A."/>
            <person name="Bonnot C."/>
            <person name="Breuninger H."/>
            <person name="Symeonidi A."/>
            <person name="Radhakrishnan G.V."/>
            <person name="Van Nieuwerburgh F."/>
            <person name="Deforce D."/>
            <person name="Chang C."/>
            <person name="Karol K.G."/>
            <person name="Hedrich R."/>
            <person name="Ulvskov P."/>
            <person name="Glockner G."/>
            <person name="Delwiche C.F."/>
            <person name="Petrasek J."/>
            <person name="Van de Peer Y."/>
            <person name="Friml J."/>
            <person name="Beilby M."/>
            <person name="Dolan L."/>
            <person name="Kohara Y."/>
            <person name="Sugano S."/>
            <person name="Fujiyama A."/>
            <person name="Delaux P.-M."/>
            <person name="Quint M."/>
            <person name="TheiBen G."/>
            <person name="Hagemann M."/>
            <person name="Harholt J."/>
            <person name="Dunand C."/>
            <person name="Zachgo S."/>
            <person name="Langdale J."/>
            <person name="Maumus F."/>
            <person name="Straeten D.V.D."/>
            <person name="Gould S.B."/>
            <person name="Rensing S.A."/>
        </authorList>
    </citation>
    <scope>NUCLEOTIDE SEQUENCE [LARGE SCALE GENOMIC DNA]</scope>
    <source>
        <strain evidence="12 13">S276</strain>
    </source>
</reference>
<keyword evidence="11" id="KW-1133">Transmembrane helix</keyword>
<keyword evidence="5" id="KW-0479">Metal-binding</keyword>
<dbReference type="InterPro" id="IPR003154">
    <property type="entry name" value="S1/P1nuclease"/>
</dbReference>
<keyword evidence="4" id="KW-0540">Nuclease</keyword>
<feature type="compositionally biased region" description="Acidic residues" evidence="10">
    <location>
        <begin position="162"/>
        <end position="172"/>
    </location>
</feature>
<evidence type="ECO:0000256" key="9">
    <source>
        <dbReference type="ARBA" id="ARBA00023180"/>
    </source>
</evidence>
<feature type="transmembrane region" description="Helical" evidence="11">
    <location>
        <begin position="109"/>
        <end position="130"/>
    </location>
</feature>
<dbReference type="AlphaFoldDB" id="A0A388JNM4"/>
<evidence type="ECO:0000313" key="13">
    <source>
        <dbReference type="Proteomes" id="UP000265515"/>
    </source>
</evidence>
<evidence type="ECO:0000313" key="12">
    <source>
        <dbReference type="EMBL" id="GBG59378.1"/>
    </source>
</evidence>
<comment type="caution">
    <text evidence="12">The sequence shown here is derived from an EMBL/GenBank/DDBJ whole genome shotgun (WGS) entry which is preliminary data.</text>
</comment>
<keyword evidence="8" id="KW-1015">Disulfide bond</keyword>
<dbReference type="EC" id="3.1.30.1" evidence="3"/>
<evidence type="ECO:0000256" key="5">
    <source>
        <dbReference type="ARBA" id="ARBA00022723"/>
    </source>
</evidence>
<dbReference type="InterPro" id="IPR008947">
    <property type="entry name" value="PLipase_C/P1_nuclease_dom_sf"/>
</dbReference>
<dbReference type="Pfam" id="PF02265">
    <property type="entry name" value="S1-P1_nuclease"/>
    <property type="match status" value="1"/>
</dbReference>
<dbReference type="Gramene" id="GBG59378">
    <property type="protein sequence ID" value="GBG59378"/>
    <property type="gene ID" value="CBR_g38405"/>
</dbReference>
<keyword evidence="7" id="KW-0378">Hydrolase</keyword>
<dbReference type="Proteomes" id="UP000265515">
    <property type="component" value="Unassembled WGS sequence"/>
</dbReference>
<dbReference type="GO" id="GO:0003676">
    <property type="term" value="F:nucleic acid binding"/>
    <property type="evidence" value="ECO:0007669"/>
    <property type="project" value="InterPro"/>
</dbReference>
<evidence type="ECO:0000256" key="11">
    <source>
        <dbReference type="SAM" id="Phobius"/>
    </source>
</evidence>
<evidence type="ECO:0000256" key="1">
    <source>
        <dbReference type="ARBA" id="ARBA00000245"/>
    </source>
</evidence>